<dbReference type="EMBL" id="AP022870">
    <property type="protein sequence ID" value="BCB75298.1"/>
    <property type="molecule type" value="Genomic_DNA"/>
</dbReference>
<feature type="transmembrane region" description="Helical" evidence="7">
    <location>
        <begin position="108"/>
        <end position="134"/>
    </location>
</feature>
<reference evidence="8 9" key="1">
    <citation type="submission" date="2020-03" db="EMBL/GenBank/DDBJ databases">
        <title>Whole genome shotgun sequence of Phytohabitans flavus NBRC 107702.</title>
        <authorList>
            <person name="Komaki H."/>
            <person name="Tamura T."/>
        </authorList>
    </citation>
    <scope>NUCLEOTIDE SEQUENCE [LARGE SCALE GENOMIC DNA]</scope>
    <source>
        <strain evidence="8 9">NBRC 107702</strain>
    </source>
</reference>
<dbReference type="GO" id="GO:0005886">
    <property type="term" value="C:plasma membrane"/>
    <property type="evidence" value="ECO:0007669"/>
    <property type="project" value="UniProtKB-SubCell"/>
</dbReference>
<proteinExistence type="predicted"/>
<dbReference type="RefSeq" id="WP_232071083.1">
    <property type="nucleotide sequence ID" value="NZ_AP022870.1"/>
</dbReference>
<evidence type="ECO:0000256" key="1">
    <source>
        <dbReference type="ARBA" id="ARBA00004651"/>
    </source>
</evidence>
<keyword evidence="4 7" id="KW-1133">Transmembrane helix</keyword>
<evidence type="ECO:0000313" key="8">
    <source>
        <dbReference type="EMBL" id="BCB75298.1"/>
    </source>
</evidence>
<dbReference type="PANTHER" id="PTHR32196:SF72">
    <property type="entry name" value="RIBOSE IMPORT PERMEASE PROTEIN RBSC"/>
    <property type="match status" value="1"/>
</dbReference>
<comment type="subcellular location">
    <subcellularLocation>
        <location evidence="1">Cell membrane</location>
        <topology evidence="1">Multi-pass membrane protein</topology>
    </subcellularLocation>
</comment>
<dbReference type="InterPro" id="IPR001851">
    <property type="entry name" value="ABC_transp_permease"/>
</dbReference>
<feature type="transmembrane region" description="Helical" evidence="7">
    <location>
        <begin position="63"/>
        <end position="96"/>
    </location>
</feature>
<keyword evidence="2" id="KW-1003">Cell membrane</keyword>
<dbReference type="Pfam" id="PF02653">
    <property type="entry name" value="BPD_transp_2"/>
    <property type="match status" value="1"/>
</dbReference>
<keyword evidence="9" id="KW-1185">Reference proteome</keyword>
<reference evidence="8 9" key="2">
    <citation type="submission" date="2020-03" db="EMBL/GenBank/DDBJ databases">
        <authorList>
            <person name="Ichikawa N."/>
            <person name="Kimura A."/>
            <person name="Kitahashi Y."/>
            <person name="Uohara A."/>
        </authorList>
    </citation>
    <scope>NUCLEOTIDE SEQUENCE [LARGE SCALE GENOMIC DNA]</scope>
    <source>
        <strain evidence="8 9">NBRC 107702</strain>
    </source>
</reference>
<evidence type="ECO:0000256" key="4">
    <source>
        <dbReference type="ARBA" id="ARBA00022989"/>
    </source>
</evidence>
<feature type="transmembrane region" description="Helical" evidence="7">
    <location>
        <begin position="31"/>
        <end position="51"/>
    </location>
</feature>
<feature type="region of interest" description="Disordered" evidence="6">
    <location>
        <begin position="327"/>
        <end position="348"/>
    </location>
</feature>
<evidence type="ECO:0000256" key="7">
    <source>
        <dbReference type="SAM" id="Phobius"/>
    </source>
</evidence>
<keyword evidence="3 7" id="KW-0812">Transmembrane</keyword>
<feature type="transmembrane region" description="Helical" evidence="7">
    <location>
        <begin position="281"/>
        <end position="300"/>
    </location>
</feature>
<name>A0A6F8XNF5_9ACTN</name>
<evidence type="ECO:0000256" key="5">
    <source>
        <dbReference type="ARBA" id="ARBA00023136"/>
    </source>
</evidence>
<dbReference type="CDD" id="cd06579">
    <property type="entry name" value="TM_PBP1_transp_AraH_like"/>
    <property type="match status" value="1"/>
</dbReference>
<feature type="transmembrane region" description="Helical" evidence="7">
    <location>
        <begin position="176"/>
        <end position="196"/>
    </location>
</feature>
<feature type="transmembrane region" description="Helical" evidence="7">
    <location>
        <begin position="226"/>
        <end position="248"/>
    </location>
</feature>
<dbReference type="GO" id="GO:0022857">
    <property type="term" value="F:transmembrane transporter activity"/>
    <property type="evidence" value="ECO:0007669"/>
    <property type="project" value="InterPro"/>
</dbReference>
<dbReference type="KEGG" id="pfla:Pflav_017080"/>
<sequence length="380" mass="39489">MKTAETTVARAHPALVALQRIKHRSVAVPKGPALVLVVLVVVGTLLSPYFATWSNVLTMLTSASVIGIISVGMTFVIISAGIDLSVGALVALVAVVATMDSVQQGGWALMIAVALATGLGAGLVNGLLVAYGHLVPFIATLAMLASARGVAELISGGTPQTSLDETFNQIGSAKPFGIPLPVWVFAAVVVVGWFLLNRTTFGRRTFALGGNREATRLAGIKIRKHILILYTLSGLTAAIASVLLTARLTSGSNAVGTLYELDAIAAVIIGGTLLAGGRGTIAGSVLGVLIFTVITNIFVLKNLETDVQNIAKGVIIAGAVLLQRRRQNAPERAQGHHNEQRNDGYDNFSRTNGWAVSDKAGDARRVGGPRCGRVGVGVHQ</sequence>
<evidence type="ECO:0000256" key="6">
    <source>
        <dbReference type="SAM" id="MobiDB-lite"/>
    </source>
</evidence>
<dbReference type="PANTHER" id="PTHR32196">
    <property type="entry name" value="ABC TRANSPORTER PERMEASE PROTEIN YPHD-RELATED-RELATED"/>
    <property type="match status" value="1"/>
</dbReference>
<dbReference type="Proteomes" id="UP000502508">
    <property type="component" value="Chromosome"/>
</dbReference>
<evidence type="ECO:0000256" key="3">
    <source>
        <dbReference type="ARBA" id="ARBA00022692"/>
    </source>
</evidence>
<gene>
    <name evidence="8" type="primary">rbsC_1</name>
    <name evidence="8" type="ORF">Pflav_017080</name>
</gene>
<feature type="compositionally biased region" description="Basic and acidic residues" evidence="6">
    <location>
        <begin position="333"/>
        <end position="344"/>
    </location>
</feature>
<evidence type="ECO:0000256" key="2">
    <source>
        <dbReference type="ARBA" id="ARBA00022475"/>
    </source>
</evidence>
<accession>A0A6F8XNF5</accession>
<keyword evidence="5 7" id="KW-0472">Membrane</keyword>
<dbReference type="AlphaFoldDB" id="A0A6F8XNF5"/>
<organism evidence="8 9">
    <name type="scientific">Phytohabitans flavus</name>
    <dbReference type="NCBI Taxonomy" id="1076124"/>
    <lineage>
        <taxon>Bacteria</taxon>
        <taxon>Bacillati</taxon>
        <taxon>Actinomycetota</taxon>
        <taxon>Actinomycetes</taxon>
        <taxon>Micromonosporales</taxon>
        <taxon>Micromonosporaceae</taxon>
    </lineage>
</organism>
<protein>
    <submittedName>
        <fullName evidence="8">Sugar ABC transporter permease</fullName>
    </submittedName>
</protein>
<evidence type="ECO:0000313" key="9">
    <source>
        <dbReference type="Proteomes" id="UP000502508"/>
    </source>
</evidence>